<feature type="transmembrane region" description="Helical" evidence="6">
    <location>
        <begin position="108"/>
        <end position="126"/>
    </location>
</feature>
<evidence type="ECO:0000256" key="3">
    <source>
        <dbReference type="ARBA" id="ARBA00022692"/>
    </source>
</evidence>
<proteinExistence type="predicted"/>
<comment type="subcellular location">
    <subcellularLocation>
        <location evidence="1">Cell membrane</location>
        <topology evidence="1">Multi-pass membrane protein</topology>
    </subcellularLocation>
</comment>
<feature type="transmembrane region" description="Helical" evidence="6">
    <location>
        <begin position="12"/>
        <end position="32"/>
    </location>
</feature>
<comment type="caution">
    <text evidence="7">The sequence shown here is derived from an EMBL/GenBank/DDBJ whole genome shotgun (WGS) entry which is preliminary data.</text>
</comment>
<evidence type="ECO:0000256" key="5">
    <source>
        <dbReference type="ARBA" id="ARBA00023136"/>
    </source>
</evidence>
<accession>A0A0W8FKW5</accession>
<reference evidence="7" key="1">
    <citation type="journal article" date="2015" name="Proc. Natl. Acad. Sci. U.S.A.">
        <title>Networks of energetic and metabolic interactions define dynamics in microbial communities.</title>
        <authorList>
            <person name="Embree M."/>
            <person name="Liu J.K."/>
            <person name="Al-Bassam M.M."/>
            <person name="Zengler K."/>
        </authorList>
    </citation>
    <scope>NUCLEOTIDE SEQUENCE</scope>
</reference>
<dbReference type="GO" id="GO:0005886">
    <property type="term" value="C:plasma membrane"/>
    <property type="evidence" value="ECO:0007669"/>
    <property type="project" value="UniProtKB-SubCell"/>
</dbReference>
<keyword evidence="4 6" id="KW-1133">Transmembrane helix</keyword>
<keyword evidence="5 6" id="KW-0472">Membrane</keyword>
<evidence type="ECO:0000256" key="4">
    <source>
        <dbReference type="ARBA" id="ARBA00022989"/>
    </source>
</evidence>
<evidence type="ECO:0000256" key="6">
    <source>
        <dbReference type="SAM" id="Phobius"/>
    </source>
</evidence>
<dbReference type="Pfam" id="PF06146">
    <property type="entry name" value="PsiE"/>
    <property type="match status" value="1"/>
</dbReference>
<dbReference type="InterPro" id="IPR020948">
    <property type="entry name" value="P_starv_induced_PsiE-like"/>
</dbReference>
<feature type="transmembrane region" description="Helical" evidence="6">
    <location>
        <begin position="44"/>
        <end position="65"/>
    </location>
</feature>
<organism evidence="7">
    <name type="scientific">hydrocarbon metagenome</name>
    <dbReference type="NCBI Taxonomy" id="938273"/>
    <lineage>
        <taxon>unclassified sequences</taxon>
        <taxon>metagenomes</taxon>
        <taxon>ecological metagenomes</taxon>
    </lineage>
</organism>
<evidence type="ECO:0000256" key="2">
    <source>
        <dbReference type="ARBA" id="ARBA00022475"/>
    </source>
</evidence>
<gene>
    <name evidence="7" type="ORF">ASZ90_008720</name>
</gene>
<sequence length="140" mass="16061">MNSVFNLAIKSIVIILTVFIIVVLVVGLFNTIWEIKEFLFTKSIGQSFNVIVVNILTFLVIIELFRSFVVYFETHRFRLNTMIDPAIIFVIRELIVKLYGEQTISYEVIMAFGFLLLSLGVIRSLAVKYSPSDEKSESKN</sequence>
<evidence type="ECO:0008006" key="8">
    <source>
        <dbReference type="Google" id="ProtNLM"/>
    </source>
</evidence>
<evidence type="ECO:0000256" key="1">
    <source>
        <dbReference type="ARBA" id="ARBA00004651"/>
    </source>
</evidence>
<keyword evidence="2" id="KW-1003">Cell membrane</keyword>
<dbReference type="AlphaFoldDB" id="A0A0W8FKW5"/>
<evidence type="ECO:0000313" key="7">
    <source>
        <dbReference type="EMBL" id="KUG21500.1"/>
    </source>
</evidence>
<name>A0A0W8FKW5_9ZZZZ</name>
<dbReference type="EMBL" id="LNQE01001056">
    <property type="protein sequence ID" value="KUG21500.1"/>
    <property type="molecule type" value="Genomic_DNA"/>
</dbReference>
<keyword evidence="3 6" id="KW-0812">Transmembrane</keyword>
<protein>
    <recommendedName>
        <fullName evidence="8">Phosphate-starvation-inducible E</fullName>
    </recommendedName>
</protein>